<protein>
    <submittedName>
        <fullName evidence="5">Uncharacterized protein</fullName>
    </submittedName>
</protein>
<evidence type="ECO:0000259" key="4">
    <source>
        <dbReference type="Pfam" id="PF14237"/>
    </source>
</evidence>
<evidence type="ECO:0000256" key="1">
    <source>
        <dbReference type="SAM" id="MobiDB-lite"/>
    </source>
</evidence>
<name>A0A517PQQ7_9PLAN</name>
<dbReference type="EMBL" id="CP036266">
    <property type="protein sequence ID" value="QDT21707.1"/>
    <property type="molecule type" value="Genomic_DNA"/>
</dbReference>
<feature type="domain" description="DUF1559" evidence="3">
    <location>
        <begin position="102"/>
        <end position="233"/>
    </location>
</feature>
<dbReference type="Proteomes" id="UP000320421">
    <property type="component" value="Chromosome"/>
</dbReference>
<dbReference type="AlphaFoldDB" id="A0A517PQQ7"/>
<keyword evidence="2" id="KW-0472">Membrane</keyword>
<feature type="domain" description="GYF" evidence="4">
    <location>
        <begin position="4"/>
        <end position="52"/>
    </location>
</feature>
<dbReference type="InterPro" id="IPR025640">
    <property type="entry name" value="GYF_2"/>
</dbReference>
<proteinExistence type="predicted"/>
<keyword evidence="2" id="KW-1133">Transmembrane helix</keyword>
<evidence type="ECO:0000313" key="6">
    <source>
        <dbReference type="Proteomes" id="UP000320421"/>
    </source>
</evidence>
<gene>
    <name evidence="5" type="ORF">HG66A1_35100</name>
</gene>
<evidence type="ECO:0000256" key="2">
    <source>
        <dbReference type="SAM" id="Phobius"/>
    </source>
</evidence>
<dbReference type="PANTHER" id="PTHR30093:SF2">
    <property type="entry name" value="TYPE II SECRETION SYSTEM PROTEIN H"/>
    <property type="match status" value="1"/>
</dbReference>
<feature type="transmembrane region" description="Helical" evidence="2">
    <location>
        <begin position="74"/>
        <end position="93"/>
    </location>
</feature>
<feature type="region of interest" description="Disordered" evidence="1">
    <location>
        <begin position="46"/>
        <end position="66"/>
    </location>
</feature>
<dbReference type="Pfam" id="PF14237">
    <property type="entry name" value="GYF_2"/>
    <property type="match status" value="1"/>
</dbReference>
<dbReference type="PANTHER" id="PTHR30093">
    <property type="entry name" value="GENERAL SECRETION PATHWAY PROTEIN G"/>
    <property type="match status" value="1"/>
</dbReference>
<dbReference type="InterPro" id="IPR011453">
    <property type="entry name" value="DUF1559"/>
</dbReference>
<keyword evidence="6" id="KW-1185">Reference proteome</keyword>
<reference evidence="5 6" key="1">
    <citation type="submission" date="2019-02" db="EMBL/GenBank/DDBJ databases">
        <title>Deep-cultivation of Planctomycetes and their phenomic and genomic characterization uncovers novel biology.</title>
        <authorList>
            <person name="Wiegand S."/>
            <person name="Jogler M."/>
            <person name="Boedeker C."/>
            <person name="Pinto D."/>
            <person name="Vollmers J."/>
            <person name="Rivas-Marin E."/>
            <person name="Kohn T."/>
            <person name="Peeters S.H."/>
            <person name="Heuer A."/>
            <person name="Rast P."/>
            <person name="Oberbeckmann S."/>
            <person name="Bunk B."/>
            <person name="Jeske O."/>
            <person name="Meyerdierks A."/>
            <person name="Storesund J.E."/>
            <person name="Kallscheuer N."/>
            <person name="Luecker S."/>
            <person name="Lage O.M."/>
            <person name="Pohl T."/>
            <person name="Merkel B.J."/>
            <person name="Hornburger P."/>
            <person name="Mueller R.-W."/>
            <person name="Bruemmer F."/>
            <person name="Labrenz M."/>
            <person name="Spormann A.M."/>
            <person name="Op den Camp H."/>
            <person name="Overmann J."/>
            <person name="Amann R."/>
            <person name="Jetten M.S.M."/>
            <person name="Mascher T."/>
            <person name="Medema M.H."/>
            <person name="Devos D.P."/>
            <person name="Kaster A.-K."/>
            <person name="Ovreas L."/>
            <person name="Rohde M."/>
            <person name="Galperin M.Y."/>
            <person name="Jogler C."/>
        </authorList>
    </citation>
    <scope>NUCLEOTIDE SEQUENCE [LARGE SCALE GENOMIC DNA]</scope>
    <source>
        <strain evidence="5 6">HG66A1</strain>
    </source>
</reference>
<keyword evidence="2" id="KW-0812">Transmembrane</keyword>
<evidence type="ECO:0000259" key="3">
    <source>
        <dbReference type="Pfam" id="PF07596"/>
    </source>
</evidence>
<dbReference type="OrthoDB" id="285651at2"/>
<dbReference type="Pfam" id="PF07596">
    <property type="entry name" value="SBP_bac_10"/>
    <property type="match status" value="1"/>
</dbReference>
<evidence type="ECO:0000313" key="5">
    <source>
        <dbReference type="EMBL" id="QDT21707.1"/>
    </source>
</evidence>
<organism evidence="5 6">
    <name type="scientific">Gimesia chilikensis</name>
    <dbReference type="NCBI Taxonomy" id="2605989"/>
    <lineage>
        <taxon>Bacteria</taxon>
        <taxon>Pseudomonadati</taxon>
        <taxon>Planctomycetota</taxon>
        <taxon>Planctomycetia</taxon>
        <taxon>Planctomycetales</taxon>
        <taxon>Planctomycetaceae</taxon>
        <taxon>Gimesia</taxon>
    </lineage>
</organism>
<dbReference type="RefSeq" id="WP_145186433.1">
    <property type="nucleotide sequence ID" value="NZ_CP036266.1"/>
</dbReference>
<sequence length="301" mass="33907">MADWYLKRNEQITGPYSDQELEDLLTTGKITKTDLIRQGTDRQFQTADSLPEQFSRPHENASYPKTPRHRFDPVNLVLVLLIAVAILIPLLDMQFFRSSGRRRSVTKNHLKQIGLALHIYHEQNTTFPPGALSDSKDHPFQSWQALILPYLDHESVFKQIDFQKSWDAPENRPPFQEEISVYLSPNTSQTRSREGYALSHFAGNKLVLKQNQGMKIRESITDGSSNTIMAVELGEGFKPWGDPSSLTVPSTVIGPGQKSLSRGGNHVLFCDGRVMFVDRNIDPAILKALSTPDGGETIIDY</sequence>
<accession>A0A517PQQ7</accession>